<dbReference type="KEGG" id="cavi:CAV_0878"/>
<dbReference type="RefSeq" id="WP_094325295.1">
    <property type="nucleotide sequence ID" value="NZ_CP022347.1"/>
</dbReference>
<evidence type="ECO:0000313" key="2">
    <source>
        <dbReference type="EMBL" id="ASQ30540.1"/>
    </source>
</evidence>
<dbReference type="AlphaFoldDB" id="A0A222MXV8"/>
<protein>
    <recommendedName>
        <fullName evidence="4">Outer membrane protein beta-barrel domain-containing protein</fullName>
    </recommendedName>
</protein>
<dbReference type="OrthoDB" id="5360610at2"/>
<dbReference type="Proteomes" id="UP000201169">
    <property type="component" value="Chromosome"/>
</dbReference>
<feature type="chain" id="PRO_5012827067" description="Outer membrane protein beta-barrel domain-containing protein" evidence="1">
    <location>
        <begin position="21"/>
        <end position="192"/>
    </location>
</feature>
<accession>A0A222MXV8</accession>
<feature type="signal peptide" evidence="1">
    <location>
        <begin position="1"/>
        <end position="20"/>
    </location>
</feature>
<evidence type="ECO:0000256" key="1">
    <source>
        <dbReference type="SAM" id="SignalP"/>
    </source>
</evidence>
<evidence type="ECO:0008006" key="4">
    <source>
        <dbReference type="Google" id="ProtNLM"/>
    </source>
</evidence>
<gene>
    <name evidence="2" type="ORF">CAV_0878</name>
</gene>
<keyword evidence="1" id="KW-0732">Signal</keyword>
<name>A0A222MXV8_9BACT</name>
<reference evidence="2 3" key="1">
    <citation type="submission" date="2017-07" db="EMBL/GenBank/DDBJ databases">
        <title>Analysis of two Campylobacter avium genomes and identification of a novel hippuricase gene.</title>
        <authorList>
            <person name="Miller W.G."/>
            <person name="Chapman M.H."/>
            <person name="Yee E."/>
            <person name="Revez J."/>
            <person name="Bono J.L."/>
            <person name="Rossi M."/>
        </authorList>
    </citation>
    <scope>NUCLEOTIDE SEQUENCE [LARGE SCALE GENOMIC DNA]</scope>
    <source>
        <strain evidence="2 3">LMG 24591</strain>
    </source>
</reference>
<sequence>MKKILASTALICALSSSLMAENDGYFAGLSYAYGSFTDGISLLGLTGSNAYTGHRFGLYGGYTDVLDSNLALRYYGTLDFGTDYTRGSNQAHYSSINLYANADAIYKFLEQDGIEYSVYGGLALGLVNGKYEFRQASTSETGLGLGINLGARINYEAFGSKFSTELYTRTGLIDSVLNGSDSQIGIRTSYLF</sequence>
<keyword evidence="3" id="KW-1185">Reference proteome</keyword>
<dbReference type="EMBL" id="CP022347">
    <property type="protein sequence ID" value="ASQ30540.1"/>
    <property type="molecule type" value="Genomic_DNA"/>
</dbReference>
<evidence type="ECO:0000313" key="3">
    <source>
        <dbReference type="Proteomes" id="UP000201169"/>
    </source>
</evidence>
<organism evidence="2 3">
    <name type="scientific">Campylobacter avium LMG 24591</name>
    <dbReference type="NCBI Taxonomy" id="522484"/>
    <lineage>
        <taxon>Bacteria</taxon>
        <taxon>Pseudomonadati</taxon>
        <taxon>Campylobacterota</taxon>
        <taxon>Epsilonproteobacteria</taxon>
        <taxon>Campylobacterales</taxon>
        <taxon>Campylobacteraceae</taxon>
        <taxon>Campylobacter</taxon>
    </lineage>
</organism>
<proteinExistence type="predicted"/>